<reference evidence="1" key="1">
    <citation type="submission" date="2022-06" db="EMBL/GenBank/DDBJ databases">
        <title>Novel species in genus nocardia.</title>
        <authorList>
            <person name="Li F."/>
        </authorList>
    </citation>
    <scope>NUCLEOTIDE SEQUENCE</scope>
    <source>
        <strain evidence="1">CDC141</strain>
    </source>
</reference>
<gene>
    <name evidence="1" type="ORF">NDR86_11150</name>
</gene>
<dbReference type="SUPFAM" id="SSF159245">
    <property type="entry name" value="AttH-like"/>
    <property type="match status" value="1"/>
</dbReference>
<organism evidence="1 2">
    <name type="scientific">Nocardia pulmonis</name>
    <dbReference type="NCBI Taxonomy" id="2951408"/>
    <lineage>
        <taxon>Bacteria</taxon>
        <taxon>Bacillati</taxon>
        <taxon>Actinomycetota</taxon>
        <taxon>Actinomycetes</taxon>
        <taxon>Mycobacteriales</taxon>
        <taxon>Nocardiaceae</taxon>
        <taxon>Nocardia</taxon>
    </lineage>
</organism>
<dbReference type="EMBL" id="JAMRXG010000004">
    <property type="protein sequence ID" value="MCM6774030.1"/>
    <property type="molecule type" value="Genomic_DNA"/>
</dbReference>
<keyword evidence="2" id="KW-1185">Reference proteome</keyword>
<sequence>MARVGTSDRNFYDRSYFNAHDRDGGTMLITGMGVYPNLGVTDAYAIVRRGDIVRSVRFSDALEQRDLNLRVGGYRVEILEPLRRIRIVCEHDDLGFDLTWDGSFPAVNEEPHTILSGNRPIIDAQRFAQVGSWTGTLHVDGAEIAVDPAVWLGTRDRSWGIRPVGEADPPGRAAAEGSGGFWWLYVPLRFEEFTIIVIVQENPDGFRTLNDATRIWRDGRVEQLGWPRVHIRYRSGTRHPVSARLDLTTPDGKPLEVEIRPHTFIPLHIGAGYGGDPDWQHGRWMGRDWSSSVRYDLGDPEIAARIPWGVIDHVGQARCGDQEGWGLFEHASMGRHDPTGFADWAAVAP</sequence>
<protein>
    <recommendedName>
        <fullName evidence="3">Carotenoid 1,2-hydratase</fullName>
    </recommendedName>
</protein>
<dbReference type="AlphaFoldDB" id="A0A9X2E723"/>
<dbReference type="RefSeq" id="WP_251911838.1">
    <property type="nucleotide sequence ID" value="NZ_JAMRXG010000004.1"/>
</dbReference>
<proteinExistence type="predicted"/>
<evidence type="ECO:0000313" key="2">
    <source>
        <dbReference type="Proteomes" id="UP001139157"/>
    </source>
</evidence>
<dbReference type="Proteomes" id="UP001139157">
    <property type="component" value="Unassembled WGS sequence"/>
</dbReference>
<evidence type="ECO:0000313" key="1">
    <source>
        <dbReference type="EMBL" id="MCM6774030.1"/>
    </source>
</evidence>
<evidence type="ECO:0008006" key="3">
    <source>
        <dbReference type="Google" id="ProtNLM"/>
    </source>
</evidence>
<comment type="caution">
    <text evidence="1">The sequence shown here is derived from an EMBL/GenBank/DDBJ whole genome shotgun (WGS) entry which is preliminary data.</text>
</comment>
<name>A0A9X2E723_9NOCA</name>
<accession>A0A9X2E723</accession>